<sequence length="275" mass="31290">MSATTSPRRVSLEVGGLCFFSVPTSPTKRTFKAAYEDSSSNCDELEFETSRRFNIGECEVESQPEEPIPAMAFTDELFCDWKVMPLKPPPRLQYHHKQSLKCQGRESWQSQAKNHRRAPYMSPFRERETDGLSDQSKRSDPNSDKVSESKELQAKRRQLKLAEPKGFVFARRARLVKVGNENKPSVAIAKQQTKGQKMKKLLFRSGSMMCSENNGTWCGDRTEAKPKLKRKFSLKAMGIAPYKEEKRVSNSQVTLTTLINIDPSCCFVWDTGLSM</sequence>
<evidence type="ECO:0000313" key="2">
    <source>
        <dbReference type="EMBL" id="KAE8712188.1"/>
    </source>
</evidence>
<feature type="compositionally biased region" description="Basic and acidic residues" evidence="1">
    <location>
        <begin position="124"/>
        <end position="154"/>
    </location>
</feature>
<accession>A0A6A3B905</accession>
<evidence type="ECO:0000256" key="1">
    <source>
        <dbReference type="SAM" id="MobiDB-lite"/>
    </source>
</evidence>
<dbReference type="AlphaFoldDB" id="A0A6A3B905"/>
<comment type="caution">
    <text evidence="2">The sequence shown here is derived from an EMBL/GenBank/DDBJ whole genome shotgun (WGS) entry which is preliminary data.</text>
</comment>
<keyword evidence="3" id="KW-1185">Reference proteome</keyword>
<gene>
    <name evidence="2" type="ORF">F3Y22_tig00110260pilonHSYRG00022</name>
</gene>
<dbReference type="EMBL" id="VEPZ02000900">
    <property type="protein sequence ID" value="KAE8712188.1"/>
    <property type="molecule type" value="Genomic_DNA"/>
</dbReference>
<evidence type="ECO:0000313" key="3">
    <source>
        <dbReference type="Proteomes" id="UP000436088"/>
    </source>
</evidence>
<dbReference type="Proteomes" id="UP000436088">
    <property type="component" value="Unassembled WGS sequence"/>
</dbReference>
<proteinExistence type="predicted"/>
<feature type="region of interest" description="Disordered" evidence="1">
    <location>
        <begin position="103"/>
        <end position="157"/>
    </location>
</feature>
<protein>
    <submittedName>
        <fullName evidence="2">Uncharacterized protein</fullName>
    </submittedName>
</protein>
<name>A0A6A3B905_HIBSY</name>
<organism evidence="2 3">
    <name type="scientific">Hibiscus syriacus</name>
    <name type="common">Rose of Sharon</name>
    <dbReference type="NCBI Taxonomy" id="106335"/>
    <lineage>
        <taxon>Eukaryota</taxon>
        <taxon>Viridiplantae</taxon>
        <taxon>Streptophyta</taxon>
        <taxon>Embryophyta</taxon>
        <taxon>Tracheophyta</taxon>
        <taxon>Spermatophyta</taxon>
        <taxon>Magnoliopsida</taxon>
        <taxon>eudicotyledons</taxon>
        <taxon>Gunneridae</taxon>
        <taxon>Pentapetalae</taxon>
        <taxon>rosids</taxon>
        <taxon>malvids</taxon>
        <taxon>Malvales</taxon>
        <taxon>Malvaceae</taxon>
        <taxon>Malvoideae</taxon>
        <taxon>Hibiscus</taxon>
    </lineage>
</organism>
<reference evidence="2" key="1">
    <citation type="submission" date="2019-09" db="EMBL/GenBank/DDBJ databases">
        <title>Draft genome information of white flower Hibiscus syriacus.</title>
        <authorList>
            <person name="Kim Y.-M."/>
        </authorList>
    </citation>
    <scope>NUCLEOTIDE SEQUENCE [LARGE SCALE GENOMIC DNA]</scope>
    <source>
        <strain evidence="2">YM2019G1</strain>
    </source>
</reference>